<dbReference type="SUPFAM" id="SSF53474">
    <property type="entry name" value="alpha/beta-Hydrolases"/>
    <property type="match status" value="1"/>
</dbReference>
<dbReference type="PANTHER" id="PTHR43798">
    <property type="entry name" value="MONOACYLGLYCEROL LIPASE"/>
    <property type="match status" value="1"/>
</dbReference>
<keyword evidence="3" id="KW-1133">Transmembrane helix</keyword>
<dbReference type="Proteomes" id="UP001287286">
    <property type="component" value="Unassembled WGS sequence"/>
</dbReference>
<dbReference type="InterPro" id="IPR050266">
    <property type="entry name" value="AB_hydrolase_sf"/>
</dbReference>
<dbReference type="Gene3D" id="3.40.50.1820">
    <property type="entry name" value="alpha/beta hydrolase"/>
    <property type="match status" value="1"/>
</dbReference>
<dbReference type="PANTHER" id="PTHR43798:SF31">
    <property type="entry name" value="AB HYDROLASE SUPERFAMILY PROTEIN YCLE"/>
    <property type="match status" value="1"/>
</dbReference>
<evidence type="ECO:0000313" key="6">
    <source>
        <dbReference type="Proteomes" id="UP001287286"/>
    </source>
</evidence>
<feature type="region of interest" description="Disordered" evidence="2">
    <location>
        <begin position="178"/>
        <end position="228"/>
    </location>
</feature>
<dbReference type="EMBL" id="JAWRVI010000001">
    <property type="protein sequence ID" value="KAK4095332.1"/>
    <property type="molecule type" value="Genomic_DNA"/>
</dbReference>
<accession>A0ABR0CFY4</accession>
<feature type="compositionally biased region" description="Low complexity" evidence="2">
    <location>
        <begin position="187"/>
        <end position="223"/>
    </location>
</feature>
<feature type="domain" description="AB hydrolase-1" evidence="4">
    <location>
        <begin position="560"/>
        <end position="796"/>
    </location>
</feature>
<dbReference type="PRINTS" id="PR00412">
    <property type="entry name" value="EPOXHYDRLASE"/>
</dbReference>
<name>A0ABR0CFY4_PURLI</name>
<protein>
    <recommendedName>
        <fullName evidence="4">AB hydrolase-1 domain-containing protein</fullName>
    </recommendedName>
</protein>
<keyword evidence="3" id="KW-0472">Membrane</keyword>
<gene>
    <name evidence="5" type="ORF">Purlil1_128</name>
</gene>
<proteinExistence type="predicted"/>
<keyword evidence="1" id="KW-0378">Hydrolase</keyword>
<dbReference type="InterPro" id="IPR000639">
    <property type="entry name" value="Epox_hydrolase-like"/>
</dbReference>
<evidence type="ECO:0000313" key="5">
    <source>
        <dbReference type="EMBL" id="KAK4095332.1"/>
    </source>
</evidence>
<dbReference type="InterPro" id="IPR029058">
    <property type="entry name" value="AB_hydrolase_fold"/>
</dbReference>
<reference evidence="5 6" key="1">
    <citation type="journal article" date="2024" name="Microbiol. Resour. Announc.">
        <title>Genome annotations for the ascomycete fungi Trichoderma harzianum, Trichoderma aggressivum, and Purpureocillium lilacinum.</title>
        <authorList>
            <person name="Beijen E.P.W."/>
            <person name="Ohm R.A."/>
        </authorList>
    </citation>
    <scope>NUCLEOTIDE SEQUENCE [LARGE SCALE GENOMIC DNA]</scope>
    <source>
        <strain evidence="5 6">CBS 150709</strain>
    </source>
</reference>
<evidence type="ECO:0000256" key="1">
    <source>
        <dbReference type="ARBA" id="ARBA00022801"/>
    </source>
</evidence>
<evidence type="ECO:0000256" key="3">
    <source>
        <dbReference type="SAM" id="Phobius"/>
    </source>
</evidence>
<dbReference type="Pfam" id="PF00561">
    <property type="entry name" value="Abhydrolase_1"/>
    <property type="match status" value="1"/>
</dbReference>
<feature type="region of interest" description="Disordered" evidence="2">
    <location>
        <begin position="105"/>
        <end position="139"/>
    </location>
</feature>
<comment type="caution">
    <text evidence="5">The sequence shown here is derived from an EMBL/GenBank/DDBJ whole genome shotgun (WGS) entry which is preliminary data.</text>
</comment>
<keyword evidence="6" id="KW-1185">Reference proteome</keyword>
<dbReference type="PRINTS" id="PR00111">
    <property type="entry name" value="ABHYDROLASE"/>
</dbReference>
<feature type="transmembrane region" description="Helical" evidence="3">
    <location>
        <begin position="156"/>
        <end position="180"/>
    </location>
</feature>
<evidence type="ECO:0000256" key="2">
    <source>
        <dbReference type="SAM" id="MobiDB-lite"/>
    </source>
</evidence>
<keyword evidence="3" id="KW-0812">Transmembrane</keyword>
<organism evidence="5 6">
    <name type="scientific">Purpureocillium lilacinum</name>
    <name type="common">Paecilomyces lilacinus</name>
    <dbReference type="NCBI Taxonomy" id="33203"/>
    <lineage>
        <taxon>Eukaryota</taxon>
        <taxon>Fungi</taxon>
        <taxon>Dikarya</taxon>
        <taxon>Ascomycota</taxon>
        <taxon>Pezizomycotina</taxon>
        <taxon>Sordariomycetes</taxon>
        <taxon>Hypocreomycetidae</taxon>
        <taxon>Hypocreales</taxon>
        <taxon>Ophiocordycipitaceae</taxon>
        <taxon>Purpureocillium</taxon>
    </lineage>
</organism>
<sequence length="813" mass="88310">MSNPYYGMRDRDADAPEVAQVSSPLTAVSNLEGEWQRQYQWTRDAERPPLPSGDTAKEAFNHDADAKYVVPLELKSEYPETATSITSPQTTAVPWTPDSERLQPVLSHGPRSPGSMHSSIAGGPPPVLPPAGSGVGGEDMNEKKGGTILGMSRKAFLILIVVVIIIVAAAVGGGVGGAVASKSKSDAAPVTTSSSLPTSSAPPSTTSSAPTSTSATPTASPTPDVRFLNNETWPKGGIHAFQGFSRENFTGSSTEIFTDEGGHDFQFDLHSYVWVPNINNCCASLCANSTKQGWLGYRCELTKRLEASDPIARVFVWCSQNHTIEEYHRGTPANRGAWVKEEARNVLLLVHVLNSQLRSSHGGWKAIRCTLGGGAPNLTRKHERRPWNSSNGRSFVPGARVANPSDPCQWPASTTRHAQHLRINEKSPLPPSIQGVQMRTAVGGGHHERCRTSPIVQVKCLQSTSCVMVILRLASCGTAAFQSGTGLALPGSEHSGPFPGLTSLRQQLWYDGVHFAAGQAIPPVTLFLPHIVAAIIIMPYITLRDGAELFYKDWGNPKGPVVTFSHGWPLNSDNFESQIVFFADQGFRVIAHDRRGHGRSSQTWEGNNMETFVDDLQELFEKLNVKDAMMVGHSHGGGEVTRYLGKHGTSRVKKAVLIGAVPPLMLKSGANPEGTDKSVFDSFRTAMHKDRAQFFLDVPSGPFFGFNRPSVQKSEGLIRSWWRMGMLSSFKSTYDSIKDFSETDFTNDLKSINIPVLVLHGDDDQVVPFKAAGEKSAKLLPKGTLKVYPGGSHAIHNLQIDEVNKDLLDFYKS</sequence>
<dbReference type="InterPro" id="IPR000073">
    <property type="entry name" value="AB_hydrolase_1"/>
</dbReference>
<evidence type="ECO:0000259" key="4">
    <source>
        <dbReference type="Pfam" id="PF00561"/>
    </source>
</evidence>